<dbReference type="Proteomes" id="UP000186513">
    <property type="component" value="Unassembled WGS sequence"/>
</dbReference>
<feature type="domain" description="DUF4349" evidence="4">
    <location>
        <begin position="56"/>
        <end position="267"/>
    </location>
</feature>
<dbReference type="RefSeq" id="WP_072426899.1">
    <property type="nucleotide sequence ID" value="NZ_FPKR01000001.1"/>
</dbReference>
<keyword evidence="2" id="KW-0812">Transmembrane</keyword>
<name>A0A1K2H602_9NEIS</name>
<keyword evidence="3" id="KW-0732">Signal</keyword>
<evidence type="ECO:0000313" key="6">
    <source>
        <dbReference type="Proteomes" id="UP000186513"/>
    </source>
</evidence>
<evidence type="ECO:0000313" key="5">
    <source>
        <dbReference type="EMBL" id="SFZ70994.1"/>
    </source>
</evidence>
<keyword evidence="6" id="KW-1185">Reference proteome</keyword>
<dbReference type="PROSITE" id="PS51257">
    <property type="entry name" value="PROKAR_LIPOPROTEIN"/>
    <property type="match status" value="1"/>
</dbReference>
<sequence length="278" mass="30441">MRARAFLPLLVCSLLVACGQRDAGAESAAYAAAAPAADAPMAEAKLAEGGEQASRRYLAISHSLEVETPAEQVEPLWREVQQQALSMGADLISAELSRSDLQAPAASLSLRLPPAQVPALFALLAKGGELVNTRTDSEDKSAEVIDVEARLKNLSEARDRLRVLMNERGAKLADVLEVQKALTETQSQLDSWQEQRKLLAQQTEKVKIELRIHAPRSAIERSALAPLRDTWQQLGYQLAQSLAALLSFVVVVLPWMLLIVPAGLLIRRGWRKRRSAKM</sequence>
<evidence type="ECO:0000256" key="3">
    <source>
        <dbReference type="SAM" id="SignalP"/>
    </source>
</evidence>
<keyword evidence="2" id="KW-0472">Membrane</keyword>
<proteinExistence type="predicted"/>
<accession>A0A1K2H602</accession>
<feature type="signal peptide" evidence="3">
    <location>
        <begin position="1"/>
        <end position="23"/>
    </location>
</feature>
<protein>
    <recommendedName>
        <fullName evidence="4">DUF4349 domain-containing protein</fullName>
    </recommendedName>
</protein>
<dbReference type="EMBL" id="FPKR01000001">
    <property type="protein sequence ID" value="SFZ70994.1"/>
    <property type="molecule type" value="Genomic_DNA"/>
</dbReference>
<dbReference type="STRING" id="1121279.SAMN02745887_00372"/>
<dbReference type="InterPro" id="IPR025645">
    <property type="entry name" value="DUF4349"/>
</dbReference>
<feature type="chain" id="PRO_5012340226" description="DUF4349 domain-containing protein" evidence="3">
    <location>
        <begin position="24"/>
        <end position="278"/>
    </location>
</feature>
<reference evidence="5 6" key="1">
    <citation type="submission" date="2016-11" db="EMBL/GenBank/DDBJ databases">
        <authorList>
            <person name="Jaros S."/>
            <person name="Januszkiewicz K."/>
            <person name="Wedrychowicz H."/>
        </authorList>
    </citation>
    <scope>NUCLEOTIDE SEQUENCE [LARGE SCALE GENOMIC DNA]</scope>
    <source>
        <strain evidence="5 6">DSM 18899</strain>
    </source>
</reference>
<gene>
    <name evidence="5" type="ORF">SAMN02745887_00372</name>
</gene>
<feature type="coiled-coil region" evidence="1">
    <location>
        <begin position="144"/>
        <end position="202"/>
    </location>
</feature>
<evidence type="ECO:0000259" key="4">
    <source>
        <dbReference type="Pfam" id="PF14257"/>
    </source>
</evidence>
<dbReference type="Pfam" id="PF14257">
    <property type="entry name" value="DUF4349"/>
    <property type="match status" value="1"/>
</dbReference>
<keyword evidence="2" id="KW-1133">Transmembrane helix</keyword>
<dbReference type="OrthoDB" id="8535671at2"/>
<dbReference type="AlphaFoldDB" id="A0A1K2H602"/>
<feature type="transmembrane region" description="Helical" evidence="2">
    <location>
        <begin position="242"/>
        <end position="266"/>
    </location>
</feature>
<keyword evidence="1" id="KW-0175">Coiled coil</keyword>
<evidence type="ECO:0000256" key="2">
    <source>
        <dbReference type="SAM" id="Phobius"/>
    </source>
</evidence>
<evidence type="ECO:0000256" key="1">
    <source>
        <dbReference type="SAM" id="Coils"/>
    </source>
</evidence>
<organism evidence="5 6">
    <name type="scientific">Chitinimonas taiwanensis DSM 18899</name>
    <dbReference type="NCBI Taxonomy" id="1121279"/>
    <lineage>
        <taxon>Bacteria</taxon>
        <taxon>Pseudomonadati</taxon>
        <taxon>Pseudomonadota</taxon>
        <taxon>Betaproteobacteria</taxon>
        <taxon>Neisseriales</taxon>
        <taxon>Chitinibacteraceae</taxon>
        <taxon>Chitinimonas</taxon>
    </lineage>
</organism>